<dbReference type="Gene3D" id="2.170.300.10">
    <property type="entry name" value="Tie2 ligand-binding domain superfamily"/>
    <property type="match status" value="1"/>
</dbReference>
<proteinExistence type="predicted"/>
<dbReference type="InterPro" id="IPR000859">
    <property type="entry name" value="CUB_dom"/>
</dbReference>
<feature type="disulfide bond" evidence="6">
    <location>
        <begin position="313"/>
        <end position="330"/>
    </location>
</feature>
<sequence length="1140" mass="125497">MQIKSGGMSLLCLFLLLTILLGTGETEDLTEKNQTQLSEDIARLEIPPKDRRHFDTRAGVFSCTSSTNGSSVSVLLLSHRKNSKILPKEFVTKTASVGETVTLSLNSKTSKIKWRKRGLRVPQWNGLTSVTLSNVSINDEGVYEAYRYAYSSHAYMRLIVKNCPRNHYGVGCEQHCTCYNGGICNDVGECICPPGFTGISCEVANGPYCFGAQCQYHCEDMVFNLNHFEGTCGGNLFCLPDPFGCSCSPGYRGLGCDKECKEGTFGANCQQTCHCANGSSCDNKMGWCTPPICQDGWTGDNCNQQVSCRHEPCLNGGTCQENNLSQGYWCICQTGFTGDRCEAECGGLFTEPTGTFHSSLYAGQWSHSTDCVYVVQAGEGAVIRLNFSMLFIEDNPQCMYGYVEVYENTTDGIMGRYCGYDIPPVLTSKGNVVTVSFHFNNSIGKRGFTASYEVLTSLPALCGGLFTNQMGTLYSPLFPEEYPNNLDCYYVIVADKGEIISLDFSMFFIEEHSTCLYDYVVVFEMYDRIIGPNLMGRYCGTAACGGLFTDPKGTFHSPFYPGQYPSNTECAYVIQAKEFELIKLDFPMISIDCWNNDYVEVYNITSLGPSGQYVERYCGTDIPPTLLSAGSTMMIVFHSEDFIPMAEVMSGFTANYETAACGGVFTNPMGTFHSPFFPGQYPSNTECVYVIQAKEFELIKLDFSMISIDCWNDYVEVYNITSLGPSGQYVERYCGTDIPPTLLSAGSTMMIVFHSEDFIPMAEVMSGFTANYETAACGGVFTEPMGTFHSPFFPGQYPSNTECVYVIQAKEFEIIKLDFSMISIDCWNDYVEVYNITSLGPSGQYVERHCGTDIPPTLLSTGSTMMIVFHSEDFIPMAEVMSGFTANYETAACGGHFTDPTGIIHSPFYPGQYPNNADCVYVIQAMEGEVIKLEFSMFYIDCWSDYVEVYDNTTGLMGRYCGYDIPSVLTSAGHVVIMVFHSDESLSEHGFTAIYKVLDSPVQGYVDDIAICATQEQDLLGMCDKTDSFVTVTGEGAIRLVRGENAREGRVEVFHNNEWGTICGDMWDNNDATVICRQLGFGDSVSGVVSSAFGEGVGNIWLDDVDCSGSESTISECGSSGWGVHDCIHAYDAGVICETL</sequence>
<dbReference type="Pfam" id="PF00008">
    <property type="entry name" value="EGF"/>
    <property type="match status" value="1"/>
</dbReference>
<dbReference type="FunFam" id="2.60.120.290:FF:000003">
    <property type="entry name" value="Neuropilin"/>
    <property type="match status" value="1"/>
</dbReference>
<dbReference type="EMBL" id="JAIZAY010000012">
    <property type="protein sequence ID" value="KAJ8031997.1"/>
    <property type="molecule type" value="Genomic_DNA"/>
</dbReference>
<dbReference type="InterPro" id="IPR000742">
    <property type="entry name" value="EGF"/>
</dbReference>
<evidence type="ECO:0000256" key="7">
    <source>
        <dbReference type="PROSITE-ProRule" id="PRU00196"/>
    </source>
</evidence>
<keyword evidence="2 8" id="KW-0732">Signal</keyword>
<feature type="domain" description="EGF-like" evidence="10">
    <location>
        <begin position="173"/>
        <end position="202"/>
    </location>
</feature>
<dbReference type="PROSITE" id="PS00420">
    <property type="entry name" value="SRCR_1"/>
    <property type="match status" value="1"/>
</dbReference>
<dbReference type="Proteomes" id="UP001152320">
    <property type="component" value="Chromosome 12"/>
</dbReference>
<comment type="caution">
    <text evidence="12">The sequence shown here is derived from an EMBL/GenBank/DDBJ whole genome shotgun (WGS) entry which is preliminary data.</text>
</comment>
<gene>
    <name evidence="12" type="ORF">HOLleu_25392</name>
</gene>
<evidence type="ECO:0000313" key="12">
    <source>
        <dbReference type="EMBL" id="KAJ8031997.1"/>
    </source>
</evidence>
<dbReference type="InterPro" id="IPR036179">
    <property type="entry name" value="Ig-like_dom_sf"/>
</dbReference>
<feature type="disulfide bond" evidence="7">
    <location>
        <begin position="1063"/>
        <end position="1127"/>
    </location>
</feature>
<feature type="disulfide bond" evidence="7">
    <location>
        <begin position="1076"/>
        <end position="1137"/>
    </location>
</feature>
<accession>A0A9Q1BSD3</accession>
<feature type="domain" description="CUB" evidence="9">
    <location>
        <begin position="345"/>
        <end position="455"/>
    </location>
</feature>
<dbReference type="SMART" id="SM00181">
    <property type="entry name" value="EGF"/>
    <property type="match status" value="4"/>
</dbReference>
<keyword evidence="4 7" id="KW-1015">Disulfide bond</keyword>
<dbReference type="FunFam" id="2.60.120.290:FF:000013">
    <property type="entry name" value="Membrane frizzled-related protein"/>
    <property type="match status" value="1"/>
</dbReference>
<dbReference type="PROSITE" id="PS50287">
    <property type="entry name" value="SRCR_2"/>
    <property type="match status" value="1"/>
</dbReference>
<evidence type="ECO:0000256" key="2">
    <source>
        <dbReference type="ARBA" id="ARBA00022729"/>
    </source>
</evidence>
<comment type="caution">
    <text evidence="6">Lacks conserved residue(s) required for the propagation of feature annotation.</text>
</comment>
<dbReference type="PROSITE" id="PS01180">
    <property type="entry name" value="CUB"/>
    <property type="match status" value="6"/>
</dbReference>
<reference evidence="12" key="1">
    <citation type="submission" date="2021-10" db="EMBL/GenBank/DDBJ databases">
        <title>Tropical sea cucumber genome reveals ecological adaptation and Cuvierian tubules defense mechanism.</title>
        <authorList>
            <person name="Chen T."/>
        </authorList>
    </citation>
    <scope>NUCLEOTIDE SEQUENCE</scope>
    <source>
        <strain evidence="12">Nanhai2018</strain>
        <tissue evidence="12">Muscle</tissue>
    </source>
</reference>
<feature type="domain" description="CUB" evidence="9">
    <location>
        <begin position="893"/>
        <end position="998"/>
    </location>
</feature>
<dbReference type="InterPro" id="IPR001190">
    <property type="entry name" value="SRCR"/>
</dbReference>
<feature type="domain" description="CUB" evidence="9">
    <location>
        <begin position="544"/>
        <end position="659"/>
    </location>
</feature>
<evidence type="ECO:0000313" key="13">
    <source>
        <dbReference type="Proteomes" id="UP001152320"/>
    </source>
</evidence>
<dbReference type="FunFam" id="3.10.250.10:FF:000006">
    <property type="entry name" value="neurotrypsin isoform X2"/>
    <property type="match status" value="1"/>
</dbReference>
<organism evidence="12 13">
    <name type="scientific">Holothuria leucospilota</name>
    <name type="common">Black long sea cucumber</name>
    <name type="synonym">Mertensiothuria leucospilota</name>
    <dbReference type="NCBI Taxonomy" id="206669"/>
    <lineage>
        <taxon>Eukaryota</taxon>
        <taxon>Metazoa</taxon>
        <taxon>Echinodermata</taxon>
        <taxon>Eleutherozoa</taxon>
        <taxon>Echinozoa</taxon>
        <taxon>Holothuroidea</taxon>
        <taxon>Aspidochirotacea</taxon>
        <taxon>Aspidochirotida</taxon>
        <taxon>Holothuriidae</taxon>
        <taxon>Holothuria</taxon>
    </lineage>
</organism>
<evidence type="ECO:0000256" key="5">
    <source>
        <dbReference type="ARBA" id="ARBA00023180"/>
    </source>
</evidence>
<feature type="domain" description="CUB" evidence="9">
    <location>
        <begin position="462"/>
        <end position="540"/>
    </location>
</feature>
<dbReference type="Gene3D" id="2.60.40.10">
    <property type="entry name" value="Immunoglobulins"/>
    <property type="match status" value="1"/>
</dbReference>
<evidence type="ECO:0000259" key="9">
    <source>
        <dbReference type="PROSITE" id="PS01180"/>
    </source>
</evidence>
<feature type="disulfide bond" evidence="6">
    <location>
        <begin position="332"/>
        <end position="341"/>
    </location>
</feature>
<feature type="chain" id="PRO_5040155969" evidence="8">
    <location>
        <begin position="27"/>
        <end position="1140"/>
    </location>
</feature>
<dbReference type="Gene3D" id="3.10.250.10">
    <property type="entry name" value="SRCR-like domain"/>
    <property type="match status" value="1"/>
</dbReference>
<dbReference type="SUPFAM" id="SSF48726">
    <property type="entry name" value="Immunoglobulin"/>
    <property type="match status" value="1"/>
</dbReference>
<name>A0A9Q1BSD3_HOLLE</name>
<dbReference type="OrthoDB" id="10009301at2759"/>
<dbReference type="SUPFAM" id="SSF56487">
    <property type="entry name" value="SRCR-like"/>
    <property type="match status" value="1"/>
</dbReference>
<feature type="signal peptide" evidence="8">
    <location>
        <begin position="1"/>
        <end position="26"/>
    </location>
</feature>
<dbReference type="CDD" id="cd00054">
    <property type="entry name" value="EGF_CA"/>
    <property type="match status" value="2"/>
</dbReference>
<evidence type="ECO:0000256" key="1">
    <source>
        <dbReference type="ARBA" id="ARBA00022536"/>
    </source>
</evidence>
<dbReference type="FunFam" id="2.60.120.290:FF:000005">
    <property type="entry name" value="Procollagen C-endopeptidase enhancer 1"/>
    <property type="match status" value="3"/>
</dbReference>
<dbReference type="SMART" id="SM00042">
    <property type="entry name" value="CUB"/>
    <property type="match status" value="6"/>
</dbReference>
<keyword evidence="3" id="KW-0677">Repeat</keyword>
<evidence type="ECO:0000256" key="6">
    <source>
        <dbReference type="PROSITE-ProRule" id="PRU00076"/>
    </source>
</evidence>
<feature type="domain" description="EGF-like" evidence="10">
    <location>
        <begin position="304"/>
        <end position="342"/>
    </location>
</feature>
<evidence type="ECO:0000259" key="11">
    <source>
        <dbReference type="PROSITE" id="PS50287"/>
    </source>
</evidence>
<evidence type="ECO:0000259" key="10">
    <source>
        <dbReference type="PROSITE" id="PS50026"/>
    </source>
</evidence>
<dbReference type="PROSITE" id="PS50026">
    <property type="entry name" value="EGF_3"/>
    <property type="match status" value="2"/>
</dbReference>
<dbReference type="InterPro" id="IPR036772">
    <property type="entry name" value="SRCR-like_dom_sf"/>
</dbReference>
<evidence type="ECO:0000256" key="4">
    <source>
        <dbReference type="ARBA" id="ARBA00023157"/>
    </source>
</evidence>
<dbReference type="Gene3D" id="2.60.120.290">
    <property type="entry name" value="Spermadhesin, CUB domain"/>
    <property type="match status" value="6"/>
</dbReference>
<dbReference type="AlphaFoldDB" id="A0A9Q1BSD3"/>
<feature type="domain" description="CUB" evidence="9">
    <location>
        <begin position="777"/>
        <end position="891"/>
    </location>
</feature>
<dbReference type="PANTHER" id="PTHR24251">
    <property type="entry name" value="OVOCHYMASE-RELATED"/>
    <property type="match status" value="1"/>
</dbReference>
<evidence type="ECO:0000256" key="3">
    <source>
        <dbReference type="ARBA" id="ARBA00022737"/>
    </source>
</evidence>
<dbReference type="GO" id="GO:0016020">
    <property type="term" value="C:membrane"/>
    <property type="evidence" value="ECO:0007669"/>
    <property type="project" value="InterPro"/>
</dbReference>
<dbReference type="Pfam" id="PF00431">
    <property type="entry name" value="CUB"/>
    <property type="match status" value="6"/>
</dbReference>
<dbReference type="Gene3D" id="2.10.25.10">
    <property type="entry name" value="Laminin"/>
    <property type="match status" value="1"/>
</dbReference>
<dbReference type="PROSITE" id="PS00022">
    <property type="entry name" value="EGF_1"/>
    <property type="match status" value="3"/>
</dbReference>
<dbReference type="SUPFAM" id="SSF57196">
    <property type="entry name" value="EGF/Laminin"/>
    <property type="match status" value="1"/>
</dbReference>
<dbReference type="PANTHER" id="PTHR24251:SF50">
    <property type="entry name" value="ATTRACTIN-LIKE 1A"/>
    <property type="match status" value="1"/>
</dbReference>
<dbReference type="InterPro" id="IPR013783">
    <property type="entry name" value="Ig-like_fold"/>
</dbReference>
<feature type="disulfide bond" evidence="6">
    <location>
        <begin position="192"/>
        <end position="201"/>
    </location>
</feature>
<dbReference type="FunFam" id="2.10.25.10:FF:000012">
    <property type="entry name" value="Delta-like protein"/>
    <property type="match status" value="1"/>
</dbReference>
<dbReference type="InterPro" id="IPR035914">
    <property type="entry name" value="Sperma_CUB_dom_sf"/>
</dbReference>
<protein>
    <submittedName>
        <fullName evidence="12">Cubilin</fullName>
    </submittedName>
</protein>
<dbReference type="CDD" id="cd00041">
    <property type="entry name" value="CUB"/>
    <property type="match status" value="6"/>
</dbReference>
<dbReference type="SUPFAM" id="SSF49854">
    <property type="entry name" value="Spermadhesin, CUB domain"/>
    <property type="match status" value="6"/>
</dbReference>
<evidence type="ECO:0000256" key="8">
    <source>
        <dbReference type="SAM" id="SignalP"/>
    </source>
</evidence>
<dbReference type="PROSITE" id="PS01186">
    <property type="entry name" value="EGF_2"/>
    <property type="match status" value="1"/>
</dbReference>
<dbReference type="SMART" id="SM00202">
    <property type="entry name" value="SR"/>
    <property type="match status" value="1"/>
</dbReference>
<feature type="disulfide bond" evidence="7">
    <location>
        <begin position="1107"/>
        <end position="1117"/>
    </location>
</feature>
<keyword evidence="13" id="KW-1185">Reference proteome</keyword>
<dbReference type="Pfam" id="PF00530">
    <property type="entry name" value="SRCR"/>
    <property type="match status" value="1"/>
</dbReference>
<feature type="domain" description="SRCR" evidence="11">
    <location>
        <begin position="1038"/>
        <end position="1138"/>
    </location>
</feature>
<dbReference type="PRINTS" id="PR00258">
    <property type="entry name" value="SPERACTRCPTR"/>
</dbReference>
<feature type="domain" description="CUB" evidence="9">
    <location>
        <begin position="661"/>
        <end position="775"/>
    </location>
</feature>
<keyword evidence="5" id="KW-0325">Glycoprotein</keyword>
<keyword evidence="1 6" id="KW-0245">EGF-like domain</keyword>